<dbReference type="InterPro" id="IPR011899">
    <property type="entry name" value="Glutaredoxin_euk/vir"/>
</dbReference>
<evidence type="ECO:0000256" key="10">
    <source>
        <dbReference type="ARBA" id="ARBA00039819"/>
    </source>
</evidence>
<dbReference type="SUPFAM" id="SSF52833">
    <property type="entry name" value="Thioredoxin-like"/>
    <property type="match status" value="1"/>
</dbReference>
<evidence type="ECO:0000313" key="12">
    <source>
        <dbReference type="Ensembl" id="ENSCMIP00000046204.1"/>
    </source>
</evidence>
<evidence type="ECO:0000256" key="6">
    <source>
        <dbReference type="ARBA" id="ARBA00023206"/>
    </source>
</evidence>
<evidence type="ECO:0000259" key="11">
    <source>
        <dbReference type="Pfam" id="PF00462"/>
    </source>
</evidence>
<dbReference type="InterPro" id="IPR002109">
    <property type="entry name" value="Glutaredoxin"/>
</dbReference>
<dbReference type="GO" id="GO:0005737">
    <property type="term" value="C:cytoplasm"/>
    <property type="evidence" value="ECO:0007669"/>
    <property type="project" value="TreeGrafter"/>
</dbReference>
<evidence type="ECO:0000256" key="7">
    <source>
        <dbReference type="ARBA" id="ARBA00023284"/>
    </source>
</evidence>
<dbReference type="InterPro" id="IPR036249">
    <property type="entry name" value="Thioredoxin-like_sf"/>
</dbReference>
<dbReference type="GO" id="GO:0015038">
    <property type="term" value="F:glutathione disulfide oxidoreductase activity"/>
    <property type="evidence" value="ECO:0007669"/>
    <property type="project" value="TreeGrafter"/>
</dbReference>
<dbReference type="GeneTree" id="ENSGT00940000164211"/>
<organism evidence="12 13">
    <name type="scientific">Callorhinchus milii</name>
    <name type="common">Ghost shark</name>
    <dbReference type="NCBI Taxonomy" id="7868"/>
    <lineage>
        <taxon>Eukaryota</taxon>
        <taxon>Metazoa</taxon>
        <taxon>Chordata</taxon>
        <taxon>Craniata</taxon>
        <taxon>Vertebrata</taxon>
        <taxon>Chondrichthyes</taxon>
        <taxon>Holocephali</taxon>
        <taxon>Chimaeriformes</taxon>
        <taxon>Callorhinchidae</taxon>
        <taxon>Callorhinchus</taxon>
    </lineage>
</organism>
<evidence type="ECO:0000256" key="1">
    <source>
        <dbReference type="ARBA" id="ARBA00002549"/>
    </source>
</evidence>
<reference evidence="13" key="1">
    <citation type="journal article" date="2006" name="Science">
        <title>Ancient noncoding elements conserved in the human genome.</title>
        <authorList>
            <person name="Venkatesh B."/>
            <person name="Kirkness E.F."/>
            <person name="Loh Y.H."/>
            <person name="Halpern A.L."/>
            <person name="Lee A.P."/>
            <person name="Johnson J."/>
            <person name="Dandona N."/>
            <person name="Viswanathan L.D."/>
            <person name="Tay A."/>
            <person name="Venter J.C."/>
            <person name="Strausberg R.L."/>
            <person name="Brenner S."/>
        </authorList>
    </citation>
    <scope>NUCLEOTIDE SEQUENCE [LARGE SCALE GENOMIC DNA]</scope>
</reference>
<dbReference type="InterPro" id="IPR014025">
    <property type="entry name" value="Glutaredoxin_subgr"/>
</dbReference>
<name>A0A4W3JRU3_CALMI</name>
<dbReference type="GO" id="GO:0034599">
    <property type="term" value="P:cellular response to oxidative stress"/>
    <property type="evidence" value="ECO:0007669"/>
    <property type="project" value="TreeGrafter"/>
</dbReference>
<dbReference type="AlphaFoldDB" id="A0A4W3JRU3"/>
<evidence type="ECO:0000256" key="8">
    <source>
        <dbReference type="ARBA" id="ARBA00037470"/>
    </source>
</evidence>
<dbReference type="Gene3D" id="3.40.30.10">
    <property type="entry name" value="Glutaredoxin"/>
    <property type="match status" value="1"/>
</dbReference>
<dbReference type="Ensembl" id="ENSCMIT00000046863.1">
    <property type="protein sequence ID" value="ENSCMIP00000046204.1"/>
    <property type="gene ID" value="ENSCMIG00000019018.1"/>
</dbReference>
<sequence length="141" mass="15471">MGGLFSGPQCRTSDANAFQFIHVKKASAGSSAAFFYDTITQNRVVIFSKTTCPYCDIVKCIFSELHVPFKVVELDKRNDGIQLQYILTEMTSLKTVPKVFINGACIGGGSDTVMLHSKGRLLDLVNECTSDSVMEGRCVFL</sequence>
<keyword evidence="13" id="KW-1185">Reference proteome</keyword>
<dbReference type="Proteomes" id="UP000314986">
    <property type="component" value="Unassembled WGS sequence"/>
</dbReference>
<evidence type="ECO:0000256" key="3">
    <source>
        <dbReference type="ARBA" id="ARBA00022448"/>
    </source>
</evidence>
<keyword evidence="4" id="KW-0249">Electron transport</keyword>
<accession>A0A4W3JRU3</accession>
<dbReference type="InterPro" id="IPR011767">
    <property type="entry name" value="GLR_AS"/>
</dbReference>
<comment type="function">
    <text evidence="1">Has a glutathione-disulfide oxidoreductase activity in the presence of NADPH and glutathione reductase. Reduces low molecular weight disulfides and proteins.</text>
</comment>
<dbReference type="PROSITE" id="PS51354">
    <property type="entry name" value="GLUTAREDOXIN_2"/>
    <property type="match status" value="1"/>
</dbReference>
<reference evidence="12" key="4">
    <citation type="submission" date="2025-08" db="UniProtKB">
        <authorList>
            <consortium name="Ensembl"/>
        </authorList>
    </citation>
    <scope>IDENTIFICATION</scope>
</reference>
<feature type="domain" description="Glutaredoxin" evidence="11">
    <location>
        <begin position="44"/>
        <end position="106"/>
    </location>
</feature>
<dbReference type="PANTHER" id="PTHR45694:SF5">
    <property type="entry name" value="GLUTAREDOXIN 2"/>
    <property type="match status" value="1"/>
</dbReference>
<evidence type="ECO:0000256" key="2">
    <source>
        <dbReference type="ARBA" id="ARBA00007787"/>
    </source>
</evidence>
<evidence type="ECO:0000313" key="13">
    <source>
        <dbReference type="Proteomes" id="UP000314986"/>
    </source>
</evidence>
<comment type="function">
    <text evidence="8">Glutathione-dependent oxidoreductase that facilitates the maintenance of mitochondrial redox homeostasis upon induction of apoptosis by oxidative stress. Involved in response to hydrogen peroxide and regulation of apoptosis caused by oxidative stress. Acts as a very efficient catalyst of monothiol reactions because of its high affinity for protein glutathione-mixed disulfides. Can receive electrons not only from glutathione (GSH), but also from thioredoxin reductase supporting both monothiol and dithiol reactions. Efficiently catalyzes both glutathionylation and deglutathionylation of mitochondrial complex I, which in turn regulates the superoxide production by the complex. Overexpression decreases the susceptibility to apoptosis and prevents loss of cardiolipin and cytochrome c release.</text>
</comment>
<keyword evidence="3" id="KW-0813">Transport</keyword>
<dbReference type="PRINTS" id="PR00160">
    <property type="entry name" value="GLUTAREDOXIN"/>
</dbReference>
<dbReference type="InParanoid" id="A0A4W3JRU3"/>
<dbReference type="FunFam" id="3.40.30.10:FF:000026">
    <property type="entry name" value="Glutaredoxin 2"/>
    <property type="match status" value="1"/>
</dbReference>
<keyword evidence="7" id="KW-0676">Redox-active center</keyword>
<dbReference type="OMA" id="FCVMANR"/>
<reference evidence="13" key="2">
    <citation type="journal article" date="2007" name="PLoS Biol.">
        <title>Survey sequencing and comparative analysis of the elephant shark (Callorhinchus milii) genome.</title>
        <authorList>
            <person name="Venkatesh B."/>
            <person name="Kirkness E.F."/>
            <person name="Loh Y.H."/>
            <person name="Halpern A.L."/>
            <person name="Lee A.P."/>
            <person name="Johnson J."/>
            <person name="Dandona N."/>
            <person name="Viswanathan L.D."/>
            <person name="Tay A."/>
            <person name="Venter J.C."/>
            <person name="Strausberg R.L."/>
            <person name="Brenner S."/>
        </authorList>
    </citation>
    <scope>NUCLEOTIDE SEQUENCE [LARGE SCALE GENOMIC DNA]</scope>
</reference>
<keyword evidence="6" id="KW-0318">Glutathionylation</keyword>
<comment type="subunit">
    <text evidence="9">Monomer; active form. Homodimer; inactive form. The homodimer is probably linked by 1 2Fe-2S cluster.</text>
</comment>
<dbReference type="PANTHER" id="PTHR45694">
    <property type="entry name" value="GLUTAREDOXIN 2"/>
    <property type="match status" value="1"/>
</dbReference>
<evidence type="ECO:0000256" key="5">
    <source>
        <dbReference type="ARBA" id="ARBA00023157"/>
    </source>
</evidence>
<keyword evidence="5" id="KW-1015">Disulfide bond</keyword>
<protein>
    <recommendedName>
        <fullName evidence="10">Glutaredoxin-2, mitochondrial</fullName>
    </recommendedName>
</protein>
<dbReference type="STRING" id="7868.ENSCMIP00000046204"/>
<dbReference type="NCBIfam" id="TIGR02180">
    <property type="entry name" value="GRX_euk"/>
    <property type="match status" value="1"/>
</dbReference>
<proteinExistence type="inferred from homology"/>
<evidence type="ECO:0000256" key="9">
    <source>
        <dbReference type="ARBA" id="ARBA00038558"/>
    </source>
</evidence>
<evidence type="ECO:0000256" key="4">
    <source>
        <dbReference type="ARBA" id="ARBA00022982"/>
    </source>
</evidence>
<reference evidence="12" key="5">
    <citation type="submission" date="2025-09" db="UniProtKB">
        <authorList>
            <consortium name="Ensembl"/>
        </authorList>
    </citation>
    <scope>IDENTIFICATION</scope>
</reference>
<dbReference type="PROSITE" id="PS00195">
    <property type="entry name" value="GLUTAREDOXIN_1"/>
    <property type="match status" value="1"/>
</dbReference>
<dbReference type="Pfam" id="PF00462">
    <property type="entry name" value="Glutaredoxin"/>
    <property type="match status" value="1"/>
</dbReference>
<dbReference type="CDD" id="cd03419">
    <property type="entry name" value="GRX_GRXh_1_2_like"/>
    <property type="match status" value="1"/>
</dbReference>
<reference evidence="13" key="3">
    <citation type="journal article" date="2014" name="Nature">
        <title>Elephant shark genome provides unique insights into gnathostome evolution.</title>
        <authorList>
            <consortium name="International Elephant Shark Genome Sequencing Consortium"/>
            <person name="Venkatesh B."/>
            <person name="Lee A.P."/>
            <person name="Ravi V."/>
            <person name="Maurya A.K."/>
            <person name="Lian M.M."/>
            <person name="Swann J.B."/>
            <person name="Ohta Y."/>
            <person name="Flajnik M.F."/>
            <person name="Sutoh Y."/>
            <person name="Kasahara M."/>
            <person name="Hoon S."/>
            <person name="Gangu V."/>
            <person name="Roy S.W."/>
            <person name="Irimia M."/>
            <person name="Korzh V."/>
            <person name="Kondrychyn I."/>
            <person name="Lim Z.W."/>
            <person name="Tay B.H."/>
            <person name="Tohari S."/>
            <person name="Kong K.W."/>
            <person name="Ho S."/>
            <person name="Lorente-Galdos B."/>
            <person name="Quilez J."/>
            <person name="Marques-Bonet T."/>
            <person name="Raney B.J."/>
            <person name="Ingham P.W."/>
            <person name="Tay A."/>
            <person name="Hillier L.W."/>
            <person name="Minx P."/>
            <person name="Boehm T."/>
            <person name="Wilson R.K."/>
            <person name="Brenner S."/>
            <person name="Warren W.C."/>
        </authorList>
    </citation>
    <scope>NUCLEOTIDE SEQUENCE [LARGE SCALE GENOMIC DNA]</scope>
</reference>
<comment type="similarity">
    <text evidence="2">Belongs to the glutaredoxin family.</text>
</comment>